<dbReference type="AlphaFoldDB" id="A0A0C3PFC9"/>
<dbReference type="HOGENOM" id="CLU_2638892_0_0_1"/>
<evidence type="ECO:0000313" key="1">
    <source>
        <dbReference type="EMBL" id="KIP04263.1"/>
    </source>
</evidence>
<proteinExistence type="predicted"/>
<keyword evidence="2" id="KW-1185">Reference proteome</keyword>
<name>A0A0C3PFC9_PHLG1</name>
<reference evidence="1 2" key="1">
    <citation type="journal article" date="2014" name="PLoS Genet.">
        <title>Analysis of the Phlebiopsis gigantea genome, transcriptome and secretome provides insight into its pioneer colonization strategies of wood.</title>
        <authorList>
            <person name="Hori C."/>
            <person name="Ishida T."/>
            <person name="Igarashi K."/>
            <person name="Samejima M."/>
            <person name="Suzuki H."/>
            <person name="Master E."/>
            <person name="Ferreira P."/>
            <person name="Ruiz-Duenas F.J."/>
            <person name="Held B."/>
            <person name="Canessa P."/>
            <person name="Larrondo L.F."/>
            <person name="Schmoll M."/>
            <person name="Druzhinina I.S."/>
            <person name="Kubicek C.P."/>
            <person name="Gaskell J.A."/>
            <person name="Kersten P."/>
            <person name="St John F."/>
            <person name="Glasner J."/>
            <person name="Sabat G."/>
            <person name="Splinter BonDurant S."/>
            <person name="Syed K."/>
            <person name="Yadav J."/>
            <person name="Mgbeahuruike A.C."/>
            <person name="Kovalchuk A."/>
            <person name="Asiegbu F.O."/>
            <person name="Lackner G."/>
            <person name="Hoffmeister D."/>
            <person name="Rencoret J."/>
            <person name="Gutierrez A."/>
            <person name="Sun H."/>
            <person name="Lindquist E."/>
            <person name="Barry K."/>
            <person name="Riley R."/>
            <person name="Grigoriev I.V."/>
            <person name="Henrissat B."/>
            <person name="Kues U."/>
            <person name="Berka R.M."/>
            <person name="Martinez A.T."/>
            <person name="Covert S.F."/>
            <person name="Blanchette R.A."/>
            <person name="Cullen D."/>
        </authorList>
    </citation>
    <scope>NUCLEOTIDE SEQUENCE [LARGE SCALE GENOMIC DNA]</scope>
    <source>
        <strain evidence="1 2">11061_1 CR5-6</strain>
    </source>
</reference>
<dbReference type="Proteomes" id="UP000053257">
    <property type="component" value="Unassembled WGS sequence"/>
</dbReference>
<accession>A0A0C3PFC9</accession>
<dbReference type="EMBL" id="KN840580">
    <property type="protein sequence ID" value="KIP04263.1"/>
    <property type="molecule type" value="Genomic_DNA"/>
</dbReference>
<sequence length="77" mass="8647">MVRRRRSMLRGLCSSLLGSGQTTEGDEKHVAGRARRCFSAFHRGSRASVATVVFVDRGFLNDIYVCDLRCADMAHER</sequence>
<protein>
    <submittedName>
        <fullName evidence="1">Uncharacterized protein</fullName>
    </submittedName>
</protein>
<evidence type="ECO:0000313" key="2">
    <source>
        <dbReference type="Proteomes" id="UP000053257"/>
    </source>
</evidence>
<gene>
    <name evidence="1" type="ORF">PHLGIDRAFT_202080</name>
</gene>
<organism evidence="1 2">
    <name type="scientific">Phlebiopsis gigantea (strain 11061_1 CR5-6)</name>
    <name type="common">White-rot fungus</name>
    <name type="synonym">Peniophora gigantea</name>
    <dbReference type="NCBI Taxonomy" id="745531"/>
    <lineage>
        <taxon>Eukaryota</taxon>
        <taxon>Fungi</taxon>
        <taxon>Dikarya</taxon>
        <taxon>Basidiomycota</taxon>
        <taxon>Agaricomycotina</taxon>
        <taxon>Agaricomycetes</taxon>
        <taxon>Polyporales</taxon>
        <taxon>Phanerochaetaceae</taxon>
        <taxon>Phlebiopsis</taxon>
    </lineage>
</organism>